<feature type="domain" description="Mor transcription activator" evidence="1">
    <location>
        <begin position="51"/>
        <end position="119"/>
    </location>
</feature>
<protein>
    <submittedName>
        <fullName evidence="2">Mor transcription activator family protein</fullName>
    </submittedName>
</protein>
<reference evidence="2" key="1">
    <citation type="submission" date="2016-10" db="EMBL/GenBank/DDBJ databases">
        <title>Sequence of Gallionella enrichment culture.</title>
        <authorList>
            <person name="Poehlein A."/>
            <person name="Muehling M."/>
            <person name="Daniel R."/>
        </authorList>
    </citation>
    <scope>NUCLEOTIDE SEQUENCE</scope>
</reference>
<evidence type="ECO:0000313" key="2">
    <source>
        <dbReference type="EMBL" id="OIR16795.1"/>
    </source>
</evidence>
<dbReference type="InterPro" id="IPR014875">
    <property type="entry name" value="Mor_transcription_activator"/>
</dbReference>
<comment type="caution">
    <text evidence="2">The sequence shown here is derived from an EMBL/GenBank/DDBJ whole genome shotgun (WGS) entry which is preliminary data.</text>
</comment>
<gene>
    <name evidence="2" type="ORF">GALL_26150</name>
</gene>
<proteinExistence type="predicted"/>
<evidence type="ECO:0000259" key="1">
    <source>
        <dbReference type="Pfam" id="PF08765"/>
    </source>
</evidence>
<accession>A0A1J5T9J9</accession>
<name>A0A1J5T9J9_9ZZZZ</name>
<dbReference type="EMBL" id="MLJW01000006">
    <property type="protein sequence ID" value="OIR16795.1"/>
    <property type="molecule type" value="Genomic_DNA"/>
</dbReference>
<sequence>MNQDAKPYRTLYPRVFLEIAEAVGQEAALIICERYGGTRLYVPKKITSDHSLVELVGMEDALKLSSIFGGLLHFDIPQCNDIKRVQRDERIRADRVSGMSIRLIAQKYRLSERRIRNITNHK</sequence>
<dbReference type="AlphaFoldDB" id="A0A1J5T9J9"/>
<dbReference type="Gene3D" id="1.10.10.60">
    <property type="entry name" value="Homeodomain-like"/>
    <property type="match status" value="1"/>
</dbReference>
<dbReference type="Pfam" id="PF08765">
    <property type="entry name" value="Mor"/>
    <property type="match status" value="1"/>
</dbReference>
<dbReference type="SUPFAM" id="SSF46689">
    <property type="entry name" value="Homeodomain-like"/>
    <property type="match status" value="1"/>
</dbReference>
<organism evidence="2">
    <name type="scientific">mine drainage metagenome</name>
    <dbReference type="NCBI Taxonomy" id="410659"/>
    <lineage>
        <taxon>unclassified sequences</taxon>
        <taxon>metagenomes</taxon>
        <taxon>ecological metagenomes</taxon>
    </lineage>
</organism>
<dbReference type="InterPro" id="IPR009057">
    <property type="entry name" value="Homeodomain-like_sf"/>
</dbReference>